<accession>A0A914W0A4</accession>
<evidence type="ECO:0000313" key="3">
    <source>
        <dbReference type="WBParaSite" id="PSAMB.scaffold275size59647.g4168.t1"/>
    </source>
</evidence>
<protein>
    <submittedName>
        <fullName evidence="3">Uncharacterized protein</fullName>
    </submittedName>
</protein>
<dbReference type="AlphaFoldDB" id="A0A914W0A4"/>
<keyword evidence="1" id="KW-0732">Signal</keyword>
<evidence type="ECO:0000313" key="2">
    <source>
        <dbReference type="Proteomes" id="UP000887566"/>
    </source>
</evidence>
<proteinExistence type="predicted"/>
<organism evidence="2 3">
    <name type="scientific">Plectus sambesii</name>
    <dbReference type="NCBI Taxonomy" id="2011161"/>
    <lineage>
        <taxon>Eukaryota</taxon>
        <taxon>Metazoa</taxon>
        <taxon>Ecdysozoa</taxon>
        <taxon>Nematoda</taxon>
        <taxon>Chromadorea</taxon>
        <taxon>Plectida</taxon>
        <taxon>Plectina</taxon>
        <taxon>Plectoidea</taxon>
        <taxon>Plectidae</taxon>
        <taxon>Plectus</taxon>
    </lineage>
</organism>
<sequence>MFLLFGLWWTLRIAQIRYYTSGVSSPRRPPRRRKALPDPTAIRLAFGSHKYPRFPVEAVGTIILTTVGIVIEGVQAVGAPPEGGWLAISNTMHVTMYTAFAVEMGREPATPMEKVALDMAIDDSSEVELILAQDG</sequence>
<keyword evidence="2" id="KW-1185">Reference proteome</keyword>
<feature type="chain" id="PRO_5038008763" evidence="1">
    <location>
        <begin position="17"/>
        <end position="135"/>
    </location>
</feature>
<name>A0A914W0A4_9BILA</name>
<evidence type="ECO:0000256" key="1">
    <source>
        <dbReference type="SAM" id="SignalP"/>
    </source>
</evidence>
<reference evidence="3" key="1">
    <citation type="submission" date="2022-11" db="UniProtKB">
        <authorList>
            <consortium name="WormBaseParasite"/>
        </authorList>
    </citation>
    <scope>IDENTIFICATION</scope>
</reference>
<dbReference type="Proteomes" id="UP000887566">
    <property type="component" value="Unplaced"/>
</dbReference>
<feature type="signal peptide" evidence="1">
    <location>
        <begin position="1"/>
        <end position="16"/>
    </location>
</feature>
<dbReference type="WBParaSite" id="PSAMB.scaffold275size59647.g4168.t1">
    <property type="protein sequence ID" value="PSAMB.scaffold275size59647.g4168.t1"/>
    <property type="gene ID" value="PSAMB.scaffold275size59647.g4168"/>
</dbReference>